<dbReference type="PANTHER" id="PTHR46558">
    <property type="entry name" value="TRACRIPTIONAL REGULATORY PROTEIN-RELATED-RELATED"/>
    <property type="match status" value="1"/>
</dbReference>
<dbReference type="InterPro" id="IPR010982">
    <property type="entry name" value="Lambda_DNA-bd_dom_sf"/>
</dbReference>
<dbReference type="SMART" id="SM00530">
    <property type="entry name" value="HTH_XRE"/>
    <property type="match status" value="1"/>
</dbReference>
<evidence type="ECO:0000313" key="3">
    <source>
        <dbReference type="EMBL" id="AGF54772.1"/>
    </source>
</evidence>
<dbReference type="RefSeq" id="WP_015391097.1">
    <property type="nucleotide sequence ID" value="NC_020291.1"/>
</dbReference>
<keyword evidence="1" id="KW-0238">DNA-binding</keyword>
<evidence type="ECO:0000313" key="4">
    <source>
        <dbReference type="Proteomes" id="UP000011728"/>
    </source>
</evidence>
<protein>
    <submittedName>
        <fullName evidence="3">Putative HTH-type transcriptional regulator</fullName>
    </submittedName>
</protein>
<feature type="domain" description="HTH cro/C1-type" evidence="2">
    <location>
        <begin position="5"/>
        <end position="59"/>
    </location>
</feature>
<dbReference type="CDD" id="cd00093">
    <property type="entry name" value="HTH_XRE"/>
    <property type="match status" value="1"/>
</dbReference>
<accession>M1MT88</accession>
<dbReference type="InterPro" id="IPR001387">
    <property type="entry name" value="Cro/C1-type_HTH"/>
</dbReference>
<keyword evidence="4" id="KW-1185">Reference proteome</keyword>
<dbReference type="AlphaFoldDB" id="M1MT88"/>
<dbReference type="OrthoDB" id="1757480at2"/>
<dbReference type="SUPFAM" id="SSF47413">
    <property type="entry name" value="lambda repressor-like DNA-binding domains"/>
    <property type="match status" value="1"/>
</dbReference>
<dbReference type="HOGENOM" id="CLU_066192_44_5_9"/>
<proteinExistence type="predicted"/>
<dbReference type="GO" id="GO:0003677">
    <property type="term" value="F:DNA binding"/>
    <property type="evidence" value="ECO:0007669"/>
    <property type="project" value="UniProtKB-KW"/>
</dbReference>
<evidence type="ECO:0000259" key="2">
    <source>
        <dbReference type="PROSITE" id="PS50943"/>
    </source>
</evidence>
<dbReference type="Proteomes" id="UP000011728">
    <property type="component" value="Chromosome"/>
</dbReference>
<dbReference type="KEGG" id="csr:Cspa_c09960"/>
<gene>
    <name evidence="3" type="ORF">Cspa_c09960</name>
</gene>
<evidence type="ECO:0000256" key="1">
    <source>
        <dbReference type="ARBA" id="ARBA00023125"/>
    </source>
</evidence>
<dbReference type="Gene3D" id="1.10.260.40">
    <property type="entry name" value="lambda repressor-like DNA-binding domains"/>
    <property type="match status" value="1"/>
</dbReference>
<organism evidence="3 4">
    <name type="scientific">Clostridium saccharoperbutylacetonicum N1-4(HMT)</name>
    <dbReference type="NCBI Taxonomy" id="931276"/>
    <lineage>
        <taxon>Bacteria</taxon>
        <taxon>Bacillati</taxon>
        <taxon>Bacillota</taxon>
        <taxon>Clostridia</taxon>
        <taxon>Eubacteriales</taxon>
        <taxon>Clostridiaceae</taxon>
        <taxon>Clostridium</taxon>
    </lineage>
</organism>
<dbReference type="PANTHER" id="PTHR46558:SF4">
    <property type="entry name" value="DNA-BIDING PHAGE PROTEIN"/>
    <property type="match status" value="1"/>
</dbReference>
<name>M1MT88_9CLOT</name>
<reference evidence="3 4" key="1">
    <citation type="submission" date="2013-02" db="EMBL/GenBank/DDBJ databases">
        <title>Genome sequence of Clostridium saccharoperbutylacetonicum N1-4(HMT).</title>
        <authorList>
            <person name="Poehlein A."/>
            <person name="Daniel R."/>
        </authorList>
    </citation>
    <scope>NUCLEOTIDE SEQUENCE [LARGE SCALE GENOMIC DNA]</scope>
    <source>
        <strain evidence="4">N1-4(HMT)</strain>
    </source>
</reference>
<dbReference type="PROSITE" id="PS50943">
    <property type="entry name" value="HTH_CROC1"/>
    <property type="match status" value="1"/>
</dbReference>
<sequence>MNNKLLEFRNQNELTQKEIAKVIHKTTSFYGMLEKGKRKPSIEVAYSLARFYNTTIEEIFFKNENNLKLI</sequence>
<dbReference type="PATRIC" id="fig|931276.5.peg.952"/>
<dbReference type="Pfam" id="PF01381">
    <property type="entry name" value="HTH_3"/>
    <property type="match status" value="1"/>
</dbReference>
<dbReference type="eggNOG" id="ENOG5033E24">
    <property type="taxonomic scope" value="Bacteria"/>
</dbReference>
<dbReference type="EMBL" id="CP004121">
    <property type="protein sequence ID" value="AGF54772.1"/>
    <property type="molecule type" value="Genomic_DNA"/>
</dbReference>